<organism evidence="2 3">
    <name type="scientific">Porphyromonas cangingivalis</name>
    <dbReference type="NCBI Taxonomy" id="36874"/>
    <lineage>
        <taxon>Bacteria</taxon>
        <taxon>Pseudomonadati</taxon>
        <taxon>Bacteroidota</taxon>
        <taxon>Bacteroidia</taxon>
        <taxon>Bacteroidales</taxon>
        <taxon>Porphyromonadaceae</taxon>
        <taxon>Porphyromonas</taxon>
    </lineage>
</organism>
<proteinExistence type="predicted"/>
<feature type="transmembrane region" description="Helical" evidence="1">
    <location>
        <begin position="272"/>
        <end position="291"/>
    </location>
</feature>
<protein>
    <submittedName>
        <fullName evidence="2">Uncharacterized protein</fullName>
    </submittedName>
</protein>
<dbReference type="AlphaFoldDB" id="A0A0A2EU86"/>
<sequence>MSTIVNINVCDYYDRLGLGPLWDIVLTLFPKTYITDLLLIVMYILILGWSAYKWYQKGVSYRLAILMLSPALVVSVIHFTPILLGLPMLTLAVQYLQTRPKISAVLVSIASVLTIHPLLGYFLIFFTKNKKEFGITALVATIILLLLPLTVMSMDALWVSYKGWITGFRSIPTVAELPNEFSIIHLIRKYEILPPWLLRLLVINLFHIQLLPCLKARKLETPQSLLSLFSGSIILFIGLFSGMNTLYTSVISMSGTVIWMLFGNLSEKTKYTIGGLTLGVSYTGITLGLFASDTILVSEPLVLLPMSIVWLLNVLEIWKHIYKNKAKNA</sequence>
<feature type="transmembrane region" description="Helical" evidence="1">
    <location>
        <begin position="133"/>
        <end position="154"/>
    </location>
</feature>
<dbReference type="EMBL" id="JQJD01000010">
    <property type="protein sequence ID" value="KGN82451.1"/>
    <property type="molecule type" value="Genomic_DNA"/>
</dbReference>
<name>A0A0A2EU86_PORCN</name>
<feature type="transmembrane region" description="Helical" evidence="1">
    <location>
        <begin position="221"/>
        <end position="240"/>
    </location>
</feature>
<dbReference type="RefSeq" id="WP_036850715.1">
    <property type="nucleotide sequence ID" value="NZ_JQJD01000010.1"/>
</dbReference>
<evidence type="ECO:0000313" key="3">
    <source>
        <dbReference type="Proteomes" id="UP000030125"/>
    </source>
</evidence>
<accession>A0A0A2EU86</accession>
<feature type="transmembrane region" description="Helical" evidence="1">
    <location>
        <begin position="196"/>
        <end position="214"/>
    </location>
</feature>
<reference evidence="2 3" key="1">
    <citation type="submission" date="2014-08" db="EMBL/GenBank/DDBJ databases">
        <title>Porphyromonas cangingivalis strain:COT-109_OH1386 Genome sequencing.</title>
        <authorList>
            <person name="Wallis C."/>
            <person name="Deusch O."/>
            <person name="O'Flynn C."/>
            <person name="Davis I."/>
            <person name="Jospin G."/>
            <person name="Darling A.E."/>
            <person name="Coil D.A."/>
            <person name="Alexiev A."/>
            <person name="Horsfall A."/>
            <person name="Kirkwood N."/>
            <person name="Harris S."/>
            <person name="Eisen J.A."/>
        </authorList>
    </citation>
    <scope>NUCLEOTIDE SEQUENCE [LARGE SCALE GENOMIC DNA]</scope>
    <source>
        <strain evidence="3">COT-109 OH1386</strain>
    </source>
</reference>
<feature type="transmembrane region" description="Helical" evidence="1">
    <location>
        <begin position="104"/>
        <end position="126"/>
    </location>
</feature>
<feature type="transmembrane region" description="Helical" evidence="1">
    <location>
        <begin position="246"/>
        <end position="265"/>
    </location>
</feature>
<evidence type="ECO:0000313" key="2">
    <source>
        <dbReference type="EMBL" id="KGN82451.1"/>
    </source>
</evidence>
<keyword evidence="1" id="KW-0812">Transmembrane</keyword>
<comment type="caution">
    <text evidence="2">The sequence shown here is derived from an EMBL/GenBank/DDBJ whole genome shotgun (WGS) entry which is preliminary data.</text>
</comment>
<keyword evidence="1" id="KW-0472">Membrane</keyword>
<dbReference type="STRING" id="36874.HQ34_04905"/>
<keyword evidence="3" id="KW-1185">Reference proteome</keyword>
<keyword evidence="1" id="KW-1133">Transmembrane helix</keyword>
<feature type="transmembrane region" description="Helical" evidence="1">
    <location>
        <begin position="64"/>
        <end position="84"/>
    </location>
</feature>
<gene>
    <name evidence="2" type="ORF">HQ35_02530</name>
</gene>
<feature type="transmembrane region" description="Helical" evidence="1">
    <location>
        <begin position="33"/>
        <end position="52"/>
    </location>
</feature>
<feature type="transmembrane region" description="Helical" evidence="1">
    <location>
        <begin position="297"/>
        <end position="318"/>
    </location>
</feature>
<evidence type="ECO:0000256" key="1">
    <source>
        <dbReference type="SAM" id="Phobius"/>
    </source>
</evidence>
<dbReference type="Proteomes" id="UP000030125">
    <property type="component" value="Unassembled WGS sequence"/>
</dbReference>